<evidence type="ECO:0000313" key="3">
    <source>
        <dbReference type="Proteomes" id="UP000317421"/>
    </source>
</evidence>
<protein>
    <recommendedName>
        <fullName evidence="1">DUF1559 domain-containing protein</fullName>
    </recommendedName>
</protein>
<dbReference type="Pfam" id="PF07963">
    <property type="entry name" value="N_methyl"/>
    <property type="match status" value="1"/>
</dbReference>
<evidence type="ECO:0000259" key="1">
    <source>
        <dbReference type="Pfam" id="PF07596"/>
    </source>
</evidence>
<dbReference type="EMBL" id="SJPR01000001">
    <property type="protein sequence ID" value="TWU00287.1"/>
    <property type="molecule type" value="Genomic_DNA"/>
</dbReference>
<dbReference type="NCBIfam" id="TIGR02532">
    <property type="entry name" value="IV_pilin_GFxxxE"/>
    <property type="match status" value="1"/>
</dbReference>
<feature type="domain" description="DUF1559" evidence="1">
    <location>
        <begin position="34"/>
        <end position="331"/>
    </location>
</feature>
<keyword evidence="3" id="KW-1185">Reference proteome</keyword>
<accession>A0A5C6ALE5</accession>
<dbReference type="InterPro" id="IPR027558">
    <property type="entry name" value="Pre_pil_HX9DG_C"/>
</dbReference>
<dbReference type="SUPFAM" id="SSF54523">
    <property type="entry name" value="Pili subunits"/>
    <property type="match status" value="1"/>
</dbReference>
<dbReference type="OrthoDB" id="255848at2"/>
<proteinExistence type="predicted"/>
<dbReference type="InterPro" id="IPR011453">
    <property type="entry name" value="DUF1559"/>
</dbReference>
<dbReference type="AlphaFoldDB" id="A0A5C6ALE5"/>
<gene>
    <name evidence="2" type="ORF">Pla108_12360</name>
</gene>
<organism evidence="2 3">
    <name type="scientific">Botrimarina colliarenosi</name>
    <dbReference type="NCBI Taxonomy" id="2528001"/>
    <lineage>
        <taxon>Bacteria</taxon>
        <taxon>Pseudomonadati</taxon>
        <taxon>Planctomycetota</taxon>
        <taxon>Planctomycetia</taxon>
        <taxon>Pirellulales</taxon>
        <taxon>Lacipirellulaceae</taxon>
        <taxon>Botrimarina</taxon>
    </lineage>
</organism>
<dbReference type="InterPro" id="IPR045584">
    <property type="entry name" value="Pilin-like"/>
</dbReference>
<comment type="caution">
    <text evidence="2">The sequence shown here is derived from an EMBL/GenBank/DDBJ whole genome shotgun (WGS) entry which is preliminary data.</text>
</comment>
<sequence length="351" mass="37384">MPPPSRRSAFTLVELLVVIAIIGLLVAMLLPAVQAAREAARRSQCVNNLRQLGLAVQNYESARRQLPPGYVIDEASPNRDAETGDGPPGWGWAAHLLPQLEETALADQIDLEAPLVDIRFSQTIQATVTSLLCPSVGGETDAFALGDDSGNPLLRDGEPIRVGRSHYVASHGQESCWGACGGADEQLVFTDIYAGTTEMVTHHRDVSKIADGPFYRNSRTRLKDITDGITKTIFFGEHTARLSDKTWVGVVAGATTLPKFATPDNGDDAAATLVLVHAGPSGGERDLADQPIIHPVNFPTLHVGQMVADHPGGGNVALGDASVRFVTEDVNLLLWAESSSIAEGEVSDETL</sequence>
<dbReference type="PANTHER" id="PTHR30093">
    <property type="entry name" value="GENERAL SECRETION PATHWAY PROTEIN G"/>
    <property type="match status" value="1"/>
</dbReference>
<dbReference type="Pfam" id="PF07596">
    <property type="entry name" value="SBP_bac_10"/>
    <property type="match status" value="1"/>
</dbReference>
<reference evidence="2 3" key="1">
    <citation type="submission" date="2019-02" db="EMBL/GenBank/DDBJ databases">
        <title>Deep-cultivation of Planctomycetes and their phenomic and genomic characterization uncovers novel biology.</title>
        <authorList>
            <person name="Wiegand S."/>
            <person name="Jogler M."/>
            <person name="Boedeker C."/>
            <person name="Pinto D."/>
            <person name="Vollmers J."/>
            <person name="Rivas-Marin E."/>
            <person name="Kohn T."/>
            <person name="Peeters S.H."/>
            <person name="Heuer A."/>
            <person name="Rast P."/>
            <person name="Oberbeckmann S."/>
            <person name="Bunk B."/>
            <person name="Jeske O."/>
            <person name="Meyerdierks A."/>
            <person name="Storesund J.E."/>
            <person name="Kallscheuer N."/>
            <person name="Luecker S."/>
            <person name="Lage O.M."/>
            <person name="Pohl T."/>
            <person name="Merkel B.J."/>
            <person name="Hornburger P."/>
            <person name="Mueller R.-W."/>
            <person name="Bruemmer F."/>
            <person name="Labrenz M."/>
            <person name="Spormann A.M."/>
            <person name="Op Den Camp H."/>
            <person name="Overmann J."/>
            <person name="Amann R."/>
            <person name="Jetten M.S.M."/>
            <person name="Mascher T."/>
            <person name="Medema M.H."/>
            <person name="Devos D.P."/>
            <person name="Kaster A.-K."/>
            <person name="Ovreas L."/>
            <person name="Rohde M."/>
            <person name="Galperin M.Y."/>
            <person name="Jogler C."/>
        </authorList>
    </citation>
    <scope>NUCLEOTIDE SEQUENCE [LARGE SCALE GENOMIC DNA]</scope>
    <source>
        <strain evidence="2 3">Pla108</strain>
    </source>
</reference>
<evidence type="ECO:0000313" key="2">
    <source>
        <dbReference type="EMBL" id="TWU00287.1"/>
    </source>
</evidence>
<dbReference type="PANTHER" id="PTHR30093:SF2">
    <property type="entry name" value="TYPE II SECRETION SYSTEM PROTEIN H"/>
    <property type="match status" value="1"/>
</dbReference>
<name>A0A5C6ALE5_9BACT</name>
<dbReference type="Gene3D" id="3.30.700.10">
    <property type="entry name" value="Glycoprotein, Type 4 Pilin"/>
    <property type="match status" value="1"/>
</dbReference>
<dbReference type="Proteomes" id="UP000317421">
    <property type="component" value="Unassembled WGS sequence"/>
</dbReference>
<dbReference type="RefSeq" id="WP_146443971.1">
    <property type="nucleotide sequence ID" value="NZ_SJPR01000001.1"/>
</dbReference>
<dbReference type="InterPro" id="IPR012902">
    <property type="entry name" value="N_methyl_site"/>
</dbReference>
<dbReference type="NCBIfam" id="TIGR04294">
    <property type="entry name" value="pre_pil_HX9DG"/>
    <property type="match status" value="1"/>
</dbReference>